<dbReference type="InterPro" id="IPR050739">
    <property type="entry name" value="MFP"/>
</dbReference>
<proteinExistence type="predicted"/>
<dbReference type="Gene3D" id="2.40.50.100">
    <property type="match status" value="1"/>
</dbReference>
<evidence type="ECO:0000256" key="5">
    <source>
        <dbReference type="SAM" id="Phobius"/>
    </source>
</evidence>
<dbReference type="STRING" id="1349421.OI18_14525"/>
<evidence type="ECO:0000313" key="7">
    <source>
        <dbReference type="EMBL" id="KIC93814.1"/>
    </source>
</evidence>
<dbReference type="AlphaFoldDB" id="A0A0C1ITN4"/>
<protein>
    <recommendedName>
        <fullName evidence="6">CusB-like barrel-sandwich hybrid domain-containing protein</fullName>
    </recommendedName>
</protein>
<keyword evidence="4 5" id="KW-0472">Membrane</keyword>
<dbReference type="RefSeq" id="WP_039141044.1">
    <property type="nucleotide sequence ID" value="NZ_JSVC01000016.1"/>
</dbReference>
<evidence type="ECO:0000256" key="4">
    <source>
        <dbReference type="ARBA" id="ARBA00023136"/>
    </source>
</evidence>
<dbReference type="Pfam" id="PF25919">
    <property type="entry name" value="BSH_CusB"/>
    <property type="match status" value="1"/>
</dbReference>
<dbReference type="EMBL" id="JSVC01000016">
    <property type="protein sequence ID" value="KIC93814.1"/>
    <property type="molecule type" value="Genomic_DNA"/>
</dbReference>
<accession>A0A0C1ITN4</accession>
<feature type="domain" description="CusB-like barrel-sandwich hybrid" evidence="6">
    <location>
        <begin position="49"/>
        <end position="239"/>
    </location>
</feature>
<dbReference type="SUPFAM" id="SSF111369">
    <property type="entry name" value="HlyD-like secretion proteins"/>
    <property type="match status" value="1"/>
</dbReference>
<evidence type="ECO:0000256" key="3">
    <source>
        <dbReference type="ARBA" id="ARBA00022989"/>
    </source>
</evidence>
<comment type="subcellular location">
    <subcellularLocation>
        <location evidence="1">Membrane</location>
        <topology evidence="1">Single-pass membrane protein</topology>
    </subcellularLocation>
</comment>
<dbReference type="OrthoDB" id="9811754at2"/>
<gene>
    <name evidence="7" type="ORF">OI18_14525</name>
</gene>
<organism evidence="7 8">
    <name type="scientific">Flavihumibacter solisilvae</name>
    <dbReference type="NCBI Taxonomy" id="1349421"/>
    <lineage>
        <taxon>Bacteria</taxon>
        <taxon>Pseudomonadati</taxon>
        <taxon>Bacteroidota</taxon>
        <taxon>Chitinophagia</taxon>
        <taxon>Chitinophagales</taxon>
        <taxon>Chitinophagaceae</taxon>
        <taxon>Flavihumibacter</taxon>
    </lineage>
</organism>
<dbReference type="PANTHER" id="PTHR30386:SF26">
    <property type="entry name" value="TRANSPORT PROTEIN COMB"/>
    <property type="match status" value="1"/>
</dbReference>
<keyword evidence="2 5" id="KW-0812">Transmembrane</keyword>
<sequence length="337" mass="37308">MKTAFRNILLLLLITGTLVVIYWLIISYYDEKNRTDDAQVDGNIVPALARTDGFVDSVYVEDDQYVHAGDILVQLDTTDLYLQLKQALNSLAITNTTLKRSEFGIHVAELDKKIATQSIEAQKVSLKTAESNYERNKVLAEKGVVSKQVFEFTEEGFKTNEIALGKAYDQQSQATTRINDAKAQQVLARQNIAAQSNQIEIIRQNIQYATIKAPVSGLVSKRKIQSGQMVRTGAQLFSIVQSNDLWVTANFKETQVAAFPVGKRVKITADAYPDEAFYGIVESVGGATGSKFALLPPDNASGNYVKVIQRIPVKIKFEDSVRAHSLLRPGFSVVVNQ</sequence>
<dbReference type="GO" id="GO:0016020">
    <property type="term" value="C:membrane"/>
    <property type="evidence" value="ECO:0007669"/>
    <property type="project" value="UniProtKB-SubCell"/>
</dbReference>
<dbReference type="PANTHER" id="PTHR30386">
    <property type="entry name" value="MEMBRANE FUSION SUBUNIT OF EMRAB-TOLC MULTIDRUG EFFLUX PUMP"/>
    <property type="match status" value="1"/>
</dbReference>
<name>A0A0C1ITN4_9BACT</name>
<keyword evidence="8" id="KW-1185">Reference proteome</keyword>
<dbReference type="Gene3D" id="1.10.287.470">
    <property type="entry name" value="Helix hairpin bin"/>
    <property type="match status" value="1"/>
</dbReference>
<evidence type="ECO:0000313" key="8">
    <source>
        <dbReference type="Proteomes" id="UP000031408"/>
    </source>
</evidence>
<dbReference type="Gene3D" id="2.40.30.170">
    <property type="match status" value="1"/>
</dbReference>
<reference evidence="7 8" key="1">
    <citation type="submission" date="2014-11" db="EMBL/GenBank/DDBJ databases">
        <title>Genome sequence of Flavihumibacter solisilvae 3-3.</title>
        <authorList>
            <person name="Zhou G."/>
            <person name="Li M."/>
            <person name="Wang G."/>
        </authorList>
    </citation>
    <scope>NUCLEOTIDE SEQUENCE [LARGE SCALE GENOMIC DNA]</scope>
    <source>
        <strain evidence="7 8">3-3</strain>
    </source>
</reference>
<evidence type="ECO:0000259" key="6">
    <source>
        <dbReference type="Pfam" id="PF25919"/>
    </source>
</evidence>
<keyword evidence="3 5" id="KW-1133">Transmembrane helix</keyword>
<comment type="caution">
    <text evidence="7">The sequence shown here is derived from an EMBL/GenBank/DDBJ whole genome shotgun (WGS) entry which is preliminary data.</text>
</comment>
<evidence type="ECO:0000256" key="2">
    <source>
        <dbReference type="ARBA" id="ARBA00022692"/>
    </source>
</evidence>
<dbReference type="InterPro" id="IPR058790">
    <property type="entry name" value="BSH_CusB"/>
</dbReference>
<dbReference type="Proteomes" id="UP000031408">
    <property type="component" value="Unassembled WGS sequence"/>
</dbReference>
<evidence type="ECO:0000256" key="1">
    <source>
        <dbReference type="ARBA" id="ARBA00004167"/>
    </source>
</evidence>
<feature type="transmembrane region" description="Helical" evidence="5">
    <location>
        <begin position="7"/>
        <end position="29"/>
    </location>
</feature>
<dbReference type="GO" id="GO:0055085">
    <property type="term" value="P:transmembrane transport"/>
    <property type="evidence" value="ECO:0007669"/>
    <property type="project" value="InterPro"/>
</dbReference>